<feature type="signal peptide" evidence="1">
    <location>
        <begin position="1"/>
        <end position="24"/>
    </location>
</feature>
<evidence type="ECO:0000313" key="2">
    <source>
        <dbReference type="EMBL" id="MED6138388.1"/>
    </source>
</evidence>
<keyword evidence="1" id="KW-0732">Signal</keyword>
<dbReference type="EMBL" id="JASCZI010061319">
    <property type="protein sequence ID" value="MED6138388.1"/>
    <property type="molecule type" value="Genomic_DNA"/>
</dbReference>
<comment type="caution">
    <text evidence="2">The sequence shown here is derived from an EMBL/GenBank/DDBJ whole genome shotgun (WGS) entry which is preliminary data.</text>
</comment>
<feature type="chain" id="PRO_5046478019" evidence="1">
    <location>
        <begin position="25"/>
        <end position="116"/>
    </location>
</feature>
<name>A0ABU6SR08_9FABA</name>
<dbReference type="Proteomes" id="UP001341840">
    <property type="component" value="Unassembled WGS sequence"/>
</dbReference>
<organism evidence="2 3">
    <name type="scientific">Stylosanthes scabra</name>
    <dbReference type="NCBI Taxonomy" id="79078"/>
    <lineage>
        <taxon>Eukaryota</taxon>
        <taxon>Viridiplantae</taxon>
        <taxon>Streptophyta</taxon>
        <taxon>Embryophyta</taxon>
        <taxon>Tracheophyta</taxon>
        <taxon>Spermatophyta</taxon>
        <taxon>Magnoliopsida</taxon>
        <taxon>eudicotyledons</taxon>
        <taxon>Gunneridae</taxon>
        <taxon>Pentapetalae</taxon>
        <taxon>rosids</taxon>
        <taxon>fabids</taxon>
        <taxon>Fabales</taxon>
        <taxon>Fabaceae</taxon>
        <taxon>Papilionoideae</taxon>
        <taxon>50 kb inversion clade</taxon>
        <taxon>dalbergioids sensu lato</taxon>
        <taxon>Dalbergieae</taxon>
        <taxon>Pterocarpus clade</taxon>
        <taxon>Stylosanthes</taxon>
    </lineage>
</organism>
<evidence type="ECO:0000313" key="3">
    <source>
        <dbReference type="Proteomes" id="UP001341840"/>
    </source>
</evidence>
<reference evidence="2 3" key="1">
    <citation type="journal article" date="2023" name="Plants (Basel)">
        <title>Bridging the Gap: Combining Genomics and Transcriptomics Approaches to Understand Stylosanthes scabra, an Orphan Legume from the Brazilian Caatinga.</title>
        <authorList>
            <person name="Ferreira-Neto J.R.C."/>
            <person name="da Silva M.D."/>
            <person name="Binneck E."/>
            <person name="de Melo N.F."/>
            <person name="da Silva R.H."/>
            <person name="de Melo A.L.T.M."/>
            <person name="Pandolfi V."/>
            <person name="Bustamante F.O."/>
            <person name="Brasileiro-Vidal A.C."/>
            <person name="Benko-Iseppon A.M."/>
        </authorList>
    </citation>
    <scope>NUCLEOTIDE SEQUENCE [LARGE SCALE GENOMIC DNA]</scope>
    <source>
        <tissue evidence="2">Leaves</tissue>
    </source>
</reference>
<sequence>MARNSVRPALAILMIGLVIYSAVGEVQDVVPKQRNKSYYIASKILMSCNSYKITSSYLLFHCKRSRIRVAPKTPEKNITSKAKLMNCFADCNTKYEIGSSDIIRCVRECYRKHMNI</sequence>
<evidence type="ECO:0000256" key="1">
    <source>
        <dbReference type="SAM" id="SignalP"/>
    </source>
</evidence>
<gene>
    <name evidence="2" type="ORF">PIB30_073835</name>
</gene>
<keyword evidence="3" id="KW-1185">Reference proteome</keyword>
<proteinExistence type="predicted"/>
<protein>
    <submittedName>
        <fullName evidence="2">Uncharacterized protein</fullName>
    </submittedName>
</protein>
<accession>A0ABU6SR08</accession>